<dbReference type="AlphaFoldDB" id="A0A3N4M591"/>
<evidence type="ECO:0000313" key="3">
    <source>
        <dbReference type="Proteomes" id="UP000267821"/>
    </source>
</evidence>
<proteinExistence type="predicted"/>
<dbReference type="EMBL" id="ML121528">
    <property type="protein sequence ID" value="RPB28989.1"/>
    <property type="molecule type" value="Genomic_DNA"/>
</dbReference>
<sequence>MQFINPSNEIIEDPINNIENAILATYLPNEVNEPENITLVSATPPVTPSAALAHIEALLLFSLQAEPTANITELQHVLNREKKRIELLELQRRRHHAQRRITDFLGHPASGTSSSS</sequence>
<dbReference type="OrthoDB" id="5457566at2759"/>
<keyword evidence="1" id="KW-0175">Coiled coil</keyword>
<accession>A0A3N4M591</accession>
<dbReference type="Proteomes" id="UP000267821">
    <property type="component" value="Unassembled WGS sequence"/>
</dbReference>
<dbReference type="InParanoid" id="A0A3N4M591"/>
<evidence type="ECO:0000256" key="1">
    <source>
        <dbReference type="SAM" id="Coils"/>
    </source>
</evidence>
<gene>
    <name evidence="2" type="ORF">L211DRAFT_832871</name>
</gene>
<protein>
    <submittedName>
        <fullName evidence="2">Uncharacterized protein</fullName>
    </submittedName>
</protein>
<evidence type="ECO:0000313" key="2">
    <source>
        <dbReference type="EMBL" id="RPB28989.1"/>
    </source>
</evidence>
<feature type="coiled-coil region" evidence="1">
    <location>
        <begin position="71"/>
        <end position="100"/>
    </location>
</feature>
<name>A0A3N4M591_9PEZI</name>
<reference evidence="2 3" key="1">
    <citation type="journal article" date="2018" name="Nat. Ecol. Evol.">
        <title>Pezizomycetes genomes reveal the molecular basis of ectomycorrhizal truffle lifestyle.</title>
        <authorList>
            <person name="Murat C."/>
            <person name="Payen T."/>
            <person name="Noel B."/>
            <person name="Kuo A."/>
            <person name="Morin E."/>
            <person name="Chen J."/>
            <person name="Kohler A."/>
            <person name="Krizsan K."/>
            <person name="Balestrini R."/>
            <person name="Da Silva C."/>
            <person name="Montanini B."/>
            <person name="Hainaut M."/>
            <person name="Levati E."/>
            <person name="Barry K.W."/>
            <person name="Belfiori B."/>
            <person name="Cichocki N."/>
            <person name="Clum A."/>
            <person name="Dockter R.B."/>
            <person name="Fauchery L."/>
            <person name="Guy J."/>
            <person name="Iotti M."/>
            <person name="Le Tacon F."/>
            <person name="Lindquist E.A."/>
            <person name="Lipzen A."/>
            <person name="Malagnac F."/>
            <person name="Mello A."/>
            <person name="Molinier V."/>
            <person name="Miyauchi S."/>
            <person name="Poulain J."/>
            <person name="Riccioni C."/>
            <person name="Rubini A."/>
            <person name="Sitrit Y."/>
            <person name="Splivallo R."/>
            <person name="Traeger S."/>
            <person name="Wang M."/>
            <person name="Zifcakova L."/>
            <person name="Wipf D."/>
            <person name="Zambonelli A."/>
            <person name="Paolocci F."/>
            <person name="Nowrousian M."/>
            <person name="Ottonello S."/>
            <person name="Baldrian P."/>
            <person name="Spatafora J.W."/>
            <person name="Henrissat B."/>
            <person name="Nagy L.G."/>
            <person name="Aury J.M."/>
            <person name="Wincker P."/>
            <person name="Grigoriev I.V."/>
            <person name="Bonfante P."/>
            <person name="Martin F.M."/>
        </authorList>
    </citation>
    <scope>NUCLEOTIDE SEQUENCE [LARGE SCALE GENOMIC DNA]</scope>
    <source>
        <strain evidence="2 3">ATCC MYA-4762</strain>
    </source>
</reference>
<keyword evidence="3" id="KW-1185">Reference proteome</keyword>
<organism evidence="2 3">
    <name type="scientific">Terfezia boudieri ATCC MYA-4762</name>
    <dbReference type="NCBI Taxonomy" id="1051890"/>
    <lineage>
        <taxon>Eukaryota</taxon>
        <taxon>Fungi</taxon>
        <taxon>Dikarya</taxon>
        <taxon>Ascomycota</taxon>
        <taxon>Pezizomycotina</taxon>
        <taxon>Pezizomycetes</taxon>
        <taxon>Pezizales</taxon>
        <taxon>Pezizaceae</taxon>
        <taxon>Terfezia</taxon>
    </lineage>
</organism>